<feature type="compositionally biased region" description="Basic and acidic residues" evidence="1">
    <location>
        <begin position="25"/>
        <end position="49"/>
    </location>
</feature>
<dbReference type="EMBL" id="FOFR01000031">
    <property type="protein sequence ID" value="SES30370.1"/>
    <property type="molecule type" value="Genomic_DNA"/>
</dbReference>
<dbReference type="Proteomes" id="UP000199352">
    <property type="component" value="Unassembled WGS sequence"/>
</dbReference>
<feature type="region of interest" description="Disordered" evidence="1">
    <location>
        <begin position="1"/>
        <end position="63"/>
    </location>
</feature>
<evidence type="ECO:0000313" key="2">
    <source>
        <dbReference type="EMBL" id="SES30370.1"/>
    </source>
</evidence>
<protein>
    <submittedName>
        <fullName evidence="2">Uncharacterized protein</fullName>
    </submittedName>
</protein>
<keyword evidence="3" id="KW-1185">Reference proteome</keyword>
<evidence type="ECO:0000256" key="1">
    <source>
        <dbReference type="SAM" id="MobiDB-lite"/>
    </source>
</evidence>
<dbReference type="STRING" id="402600.SAMN05216188_13171"/>
<organism evidence="2 3">
    <name type="scientific">Lentzea xinjiangensis</name>
    <dbReference type="NCBI Taxonomy" id="402600"/>
    <lineage>
        <taxon>Bacteria</taxon>
        <taxon>Bacillati</taxon>
        <taxon>Actinomycetota</taxon>
        <taxon>Actinomycetes</taxon>
        <taxon>Pseudonocardiales</taxon>
        <taxon>Pseudonocardiaceae</taxon>
        <taxon>Lentzea</taxon>
    </lineage>
</organism>
<dbReference type="AlphaFoldDB" id="A0A1H9W8W6"/>
<gene>
    <name evidence="2" type="ORF">SAMN05216188_13171</name>
</gene>
<sequence length="63" mass="7007">MNGAQRRTSKASAVRPDLGRALAGDVRRDHQRGAGGRLDEQVPLRDQRQNRLPTVFHGPYRSG</sequence>
<name>A0A1H9W8W6_9PSEU</name>
<accession>A0A1H9W8W6</accession>
<evidence type="ECO:0000313" key="3">
    <source>
        <dbReference type="Proteomes" id="UP000199352"/>
    </source>
</evidence>
<proteinExistence type="predicted"/>
<reference evidence="3" key="1">
    <citation type="submission" date="2016-10" db="EMBL/GenBank/DDBJ databases">
        <authorList>
            <person name="Varghese N."/>
            <person name="Submissions S."/>
        </authorList>
    </citation>
    <scope>NUCLEOTIDE SEQUENCE [LARGE SCALE GENOMIC DNA]</scope>
    <source>
        <strain evidence="3">CGMCC 4.3525</strain>
    </source>
</reference>